<dbReference type="InterPro" id="IPR001857">
    <property type="entry name" value="Ribosomal_bL19"/>
</dbReference>
<dbReference type="PANTHER" id="PTHR15680">
    <property type="entry name" value="RIBOSOMAL PROTEIN L19"/>
    <property type="match status" value="1"/>
</dbReference>
<dbReference type="InterPro" id="IPR038657">
    <property type="entry name" value="Ribosomal_bL19_sf"/>
</dbReference>
<dbReference type="GO" id="GO:0022625">
    <property type="term" value="C:cytosolic large ribosomal subunit"/>
    <property type="evidence" value="ECO:0007669"/>
    <property type="project" value="TreeGrafter"/>
</dbReference>
<dbReference type="EMBL" id="MHJU01000016">
    <property type="protein sequence ID" value="OGY73199.1"/>
    <property type="molecule type" value="Genomic_DNA"/>
</dbReference>
<evidence type="ECO:0000256" key="2">
    <source>
        <dbReference type="ARBA" id="ARBA00022980"/>
    </source>
</evidence>
<dbReference type="Gene3D" id="2.30.30.790">
    <property type="match status" value="1"/>
</dbReference>
<name>A0A1G2A980_9BACT</name>
<protein>
    <recommendedName>
        <fullName evidence="4">50S ribosomal protein L19</fullName>
    </recommendedName>
</protein>
<evidence type="ECO:0000256" key="3">
    <source>
        <dbReference type="ARBA" id="ARBA00023274"/>
    </source>
</evidence>
<dbReference type="AlphaFoldDB" id="A0A1G2A980"/>
<dbReference type="SUPFAM" id="SSF50104">
    <property type="entry name" value="Translation proteins SH3-like domain"/>
    <property type="match status" value="1"/>
</dbReference>
<organism evidence="5 6">
    <name type="scientific">Candidatus Jacksonbacteria bacterium RIFCSPLOWO2_02_FULL_44_20</name>
    <dbReference type="NCBI Taxonomy" id="1798460"/>
    <lineage>
        <taxon>Bacteria</taxon>
        <taxon>Candidatus Jacksoniibacteriota</taxon>
    </lineage>
</organism>
<dbReference type="Proteomes" id="UP000178315">
    <property type="component" value="Unassembled WGS sequence"/>
</dbReference>
<evidence type="ECO:0000313" key="5">
    <source>
        <dbReference type="EMBL" id="OGY73199.1"/>
    </source>
</evidence>
<dbReference type="PANTHER" id="PTHR15680:SF9">
    <property type="entry name" value="LARGE RIBOSOMAL SUBUNIT PROTEIN BL19M"/>
    <property type="match status" value="1"/>
</dbReference>
<dbReference type="PRINTS" id="PR00061">
    <property type="entry name" value="RIBOSOMALL19"/>
</dbReference>
<evidence type="ECO:0000256" key="4">
    <source>
        <dbReference type="RuleBase" id="RU000559"/>
    </source>
</evidence>
<evidence type="ECO:0000256" key="1">
    <source>
        <dbReference type="ARBA" id="ARBA00005781"/>
    </source>
</evidence>
<dbReference type="Pfam" id="PF01245">
    <property type="entry name" value="Ribosomal_L19"/>
    <property type="match status" value="1"/>
</dbReference>
<comment type="caution">
    <text evidence="5">The sequence shown here is derived from an EMBL/GenBank/DDBJ whole genome shotgun (WGS) entry which is preliminary data.</text>
</comment>
<proteinExistence type="inferred from homology"/>
<dbReference type="GO" id="GO:0003735">
    <property type="term" value="F:structural constituent of ribosome"/>
    <property type="evidence" value="ECO:0007669"/>
    <property type="project" value="InterPro"/>
</dbReference>
<accession>A0A1G2A980</accession>
<reference evidence="5 6" key="1">
    <citation type="journal article" date="2016" name="Nat. Commun.">
        <title>Thousands of microbial genomes shed light on interconnected biogeochemical processes in an aquifer system.</title>
        <authorList>
            <person name="Anantharaman K."/>
            <person name="Brown C.T."/>
            <person name="Hug L.A."/>
            <person name="Sharon I."/>
            <person name="Castelle C.J."/>
            <person name="Probst A.J."/>
            <person name="Thomas B.C."/>
            <person name="Singh A."/>
            <person name="Wilkins M.J."/>
            <person name="Karaoz U."/>
            <person name="Brodie E.L."/>
            <person name="Williams K.H."/>
            <person name="Hubbard S.S."/>
            <person name="Banfield J.F."/>
        </authorList>
    </citation>
    <scope>NUCLEOTIDE SEQUENCE [LARGE SCALE GENOMIC DNA]</scope>
</reference>
<comment type="similarity">
    <text evidence="1 4">Belongs to the bacterial ribosomal protein bL19 family.</text>
</comment>
<evidence type="ECO:0000313" key="6">
    <source>
        <dbReference type="Proteomes" id="UP000178315"/>
    </source>
</evidence>
<comment type="function">
    <text evidence="4">This protein is located at the 30S-50S ribosomal subunit interface and may play a role in the structure and function of the aminoacyl-tRNA binding site.</text>
</comment>
<dbReference type="InterPro" id="IPR008991">
    <property type="entry name" value="Translation_prot_SH3-like_sf"/>
</dbReference>
<keyword evidence="2" id="KW-0689">Ribosomal protein</keyword>
<keyword evidence="3 4" id="KW-0687">Ribonucleoprotein</keyword>
<sequence length="116" mass="13321">METKEQTSKPIPKDDRELVRSGMTVSVHEKVVDVTPKGEPRERIQIFTGMVLARKHGSEPGASITVRKESEGVGVEKIFPVYSPLIVRIVILKKFKTRRAKLYFLRDSKKRLKEMK</sequence>
<gene>
    <name evidence="5" type="ORF">A3H61_05410</name>
</gene>
<dbReference type="GO" id="GO:0006412">
    <property type="term" value="P:translation"/>
    <property type="evidence" value="ECO:0007669"/>
    <property type="project" value="InterPro"/>
</dbReference>